<keyword evidence="2" id="KW-0472">Membrane</keyword>
<feature type="transmembrane region" description="Helical" evidence="2">
    <location>
        <begin position="142"/>
        <end position="161"/>
    </location>
</feature>
<gene>
    <name evidence="3" type="ORF">SAMN05444159_2505</name>
</gene>
<accession>A0A1M6PZ62</accession>
<evidence type="ECO:0000313" key="3">
    <source>
        <dbReference type="EMBL" id="SHK13233.1"/>
    </source>
</evidence>
<reference evidence="3 4" key="1">
    <citation type="submission" date="2016-11" db="EMBL/GenBank/DDBJ databases">
        <authorList>
            <person name="Jaros S."/>
            <person name="Januszkiewicz K."/>
            <person name="Wedrychowicz H."/>
        </authorList>
    </citation>
    <scope>NUCLEOTIDE SEQUENCE [LARGE SCALE GENOMIC DNA]</scope>
    <source>
        <strain evidence="3 4">GAS499</strain>
    </source>
</reference>
<dbReference type="EMBL" id="LT670844">
    <property type="protein sequence ID" value="SHK13233.1"/>
    <property type="molecule type" value="Genomic_DNA"/>
</dbReference>
<feature type="coiled-coil region" evidence="1">
    <location>
        <begin position="320"/>
        <end position="368"/>
    </location>
</feature>
<name>A0A1M6PZ62_9BRAD</name>
<sequence length="374" mass="41210">MADNREAIMFKKVPDGYVFRAPNPWVLGRARFYLVDEAQKTKLLAIITARSQAVFWVIFAGLIGISTAALAHFSGHHNPTPRDFVVMLALVPIWLYAAALVSVRPTARRLQPLLAGLPRTDQRITAAEMRQAVRKTVSFRHYLLLGVSQAILSVALIMLALQKTDGGRVSVFADGGAFILVFCAVVVVVSSLSFLAAALDKARRKQYQAAPADRSFKTLLLPIFCLVVSIGLLGVVVTTALRTNERQHQVALIQGRLDNLKARMNGSQIRSRQESLKFRTVANRARIGELLAKQNNPTVRCEPTTPTDDPARLEGIQACHEFARREQEDIQGELAAARAESEAIQQDNSVLQKEVDAIRTQVDALQTEIKAIGK</sequence>
<dbReference type="RefSeq" id="WP_079538402.1">
    <property type="nucleotide sequence ID" value="NZ_LT670844.1"/>
</dbReference>
<dbReference type="Proteomes" id="UP000189935">
    <property type="component" value="Chromosome I"/>
</dbReference>
<feature type="transmembrane region" description="Helical" evidence="2">
    <location>
        <begin position="219"/>
        <end position="241"/>
    </location>
</feature>
<protein>
    <submittedName>
        <fullName evidence="3">Uncharacterized protein</fullName>
    </submittedName>
</protein>
<organism evidence="3 4">
    <name type="scientific">Bradyrhizobium lablabi</name>
    <dbReference type="NCBI Taxonomy" id="722472"/>
    <lineage>
        <taxon>Bacteria</taxon>
        <taxon>Pseudomonadati</taxon>
        <taxon>Pseudomonadota</taxon>
        <taxon>Alphaproteobacteria</taxon>
        <taxon>Hyphomicrobiales</taxon>
        <taxon>Nitrobacteraceae</taxon>
        <taxon>Bradyrhizobium</taxon>
    </lineage>
</organism>
<keyword evidence="2" id="KW-0812">Transmembrane</keyword>
<feature type="transmembrane region" description="Helical" evidence="2">
    <location>
        <begin position="176"/>
        <end position="199"/>
    </location>
</feature>
<proteinExistence type="predicted"/>
<evidence type="ECO:0000256" key="2">
    <source>
        <dbReference type="SAM" id="Phobius"/>
    </source>
</evidence>
<keyword evidence="1" id="KW-0175">Coiled coil</keyword>
<feature type="transmembrane region" description="Helical" evidence="2">
    <location>
        <begin position="84"/>
        <end position="103"/>
    </location>
</feature>
<dbReference type="Gene3D" id="1.20.5.340">
    <property type="match status" value="1"/>
</dbReference>
<feature type="transmembrane region" description="Helical" evidence="2">
    <location>
        <begin position="53"/>
        <end position="72"/>
    </location>
</feature>
<keyword evidence="2" id="KW-1133">Transmembrane helix</keyword>
<dbReference type="OrthoDB" id="10012328at2"/>
<evidence type="ECO:0000313" key="4">
    <source>
        <dbReference type="Proteomes" id="UP000189935"/>
    </source>
</evidence>
<dbReference type="AlphaFoldDB" id="A0A1M6PZ62"/>
<evidence type="ECO:0000256" key="1">
    <source>
        <dbReference type="SAM" id="Coils"/>
    </source>
</evidence>